<reference evidence="1 2" key="1">
    <citation type="submission" date="2020-11" db="EMBL/GenBank/DDBJ databases">
        <title>Arthrobacter antarcticus sp. nov., isolated from Antarctic Soil.</title>
        <authorList>
            <person name="Li J."/>
        </authorList>
    </citation>
    <scope>NUCLEOTIDE SEQUENCE [LARGE SCALE GENOMIC DNA]</scope>
    <source>
        <strain evidence="1 2">Z1-20</strain>
    </source>
</reference>
<accession>A0A931CMT8</accession>
<dbReference type="AlphaFoldDB" id="A0A931CMT8"/>
<evidence type="ECO:0000313" key="1">
    <source>
        <dbReference type="EMBL" id="MBG0738771.1"/>
    </source>
</evidence>
<protein>
    <submittedName>
        <fullName evidence="1">Uncharacterized protein</fullName>
    </submittedName>
</protein>
<comment type="caution">
    <text evidence="1">The sequence shown here is derived from an EMBL/GenBank/DDBJ whole genome shotgun (WGS) entry which is preliminary data.</text>
</comment>
<dbReference type="Proteomes" id="UP000655366">
    <property type="component" value="Unassembled WGS sequence"/>
</dbReference>
<name>A0A931CMT8_9MICC</name>
<keyword evidence="2" id="KW-1185">Reference proteome</keyword>
<proteinExistence type="predicted"/>
<gene>
    <name evidence="1" type="ORF">IV500_04975</name>
</gene>
<sequence>MFSARTEAAARTEYNLAQGLEPNDETSWNELGGQPRATALARAAVLIAAIDAADDRIRLTIPEFHAIKADAIGDLSHALHRDWDADQLTSAQAAGVPDCMEAFRSKLAGSHLEPANHESAMASLISERTAAALRSTADTFDYASLADVTADMDIDPGVSPRFMRIMIRGCADWLRTRADELDAGTRIPYYRVNTRAVIDEDRHTALLGALGRVVDRADRLTNTGLITASFILTEHLVEAIEAVGATIPTES</sequence>
<organism evidence="1 2">
    <name type="scientific">Arthrobacter terrae</name>
    <dbReference type="NCBI Taxonomy" id="2935737"/>
    <lineage>
        <taxon>Bacteria</taxon>
        <taxon>Bacillati</taxon>
        <taxon>Actinomycetota</taxon>
        <taxon>Actinomycetes</taxon>
        <taxon>Micrococcales</taxon>
        <taxon>Micrococcaceae</taxon>
        <taxon>Arthrobacter</taxon>
    </lineage>
</organism>
<evidence type="ECO:0000313" key="2">
    <source>
        <dbReference type="Proteomes" id="UP000655366"/>
    </source>
</evidence>
<dbReference type="EMBL" id="JADNYM010000005">
    <property type="protein sequence ID" value="MBG0738771.1"/>
    <property type="molecule type" value="Genomic_DNA"/>
</dbReference>